<reference evidence="9" key="1">
    <citation type="submission" date="2016-11" db="UniProtKB">
        <authorList>
            <consortium name="WormBaseParasite"/>
        </authorList>
    </citation>
    <scope>IDENTIFICATION</scope>
</reference>
<dbReference type="AlphaFoldDB" id="A0A1I8H7U3"/>
<keyword evidence="8" id="KW-1185">Reference proteome</keyword>
<evidence type="ECO:0000256" key="6">
    <source>
        <dbReference type="RuleBase" id="RU000304"/>
    </source>
</evidence>
<evidence type="ECO:0000256" key="2">
    <source>
        <dbReference type="ARBA" id="ARBA00022741"/>
    </source>
</evidence>
<evidence type="ECO:0000256" key="4">
    <source>
        <dbReference type="ARBA" id="ARBA00022840"/>
    </source>
</evidence>
<keyword evidence="2 5" id="KW-0547">Nucleotide-binding</keyword>
<dbReference type="Pfam" id="PF00069">
    <property type="entry name" value="Pkinase"/>
    <property type="match status" value="1"/>
</dbReference>
<evidence type="ECO:0000313" key="8">
    <source>
        <dbReference type="Proteomes" id="UP000095280"/>
    </source>
</evidence>
<dbReference type="GO" id="GO:0004674">
    <property type="term" value="F:protein serine/threonine kinase activity"/>
    <property type="evidence" value="ECO:0007669"/>
    <property type="project" value="UniProtKB-KW"/>
</dbReference>
<dbReference type="InterPro" id="IPR008271">
    <property type="entry name" value="Ser/Thr_kinase_AS"/>
</dbReference>
<comment type="similarity">
    <text evidence="6">Belongs to the protein kinase superfamily.</text>
</comment>
<evidence type="ECO:0000256" key="5">
    <source>
        <dbReference type="PROSITE-ProRule" id="PRU10141"/>
    </source>
</evidence>
<dbReference type="GO" id="GO:0005524">
    <property type="term" value="F:ATP binding"/>
    <property type="evidence" value="ECO:0007669"/>
    <property type="project" value="UniProtKB-UniRule"/>
</dbReference>
<keyword evidence="6" id="KW-0723">Serine/threonine-protein kinase</keyword>
<organism evidence="8 9">
    <name type="scientific">Macrostomum lignano</name>
    <dbReference type="NCBI Taxonomy" id="282301"/>
    <lineage>
        <taxon>Eukaryota</taxon>
        <taxon>Metazoa</taxon>
        <taxon>Spiralia</taxon>
        <taxon>Lophotrochozoa</taxon>
        <taxon>Platyhelminthes</taxon>
        <taxon>Rhabditophora</taxon>
        <taxon>Macrostomorpha</taxon>
        <taxon>Macrostomida</taxon>
        <taxon>Macrostomidae</taxon>
        <taxon>Macrostomum</taxon>
    </lineage>
</organism>
<name>A0A1I8H7U3_9PLAT</name>
<sequence>ADSNNWLYGWSEELPVIPGLTPSPHLVTKTAYSEGEHWVRGAQIGLGAFATCYQARDKRTGVLMAVKEISLVRNCDQEQHEVIEAVQEEVELMTRLRHQNLVRILGATMTRDRFCMFVEWMPGGSVSALLNRFGPFSEPVISSYIQQAIPTSQAGFRPFFIPRQVLRGLAYLHNQQILHRDLKGANLLVSSSGRQVRIADFGAAGRLASHMTGAGEFKGQLLGTIAFMAPEVLRGENYGRSCDIWSVGCVIIEMVTTKPPWDMPDLSNHLALIYHIASSSDPPPLPDNMHPGLRDVLLRCVDPIPFNRPSAKELLQHPLFTHYPALTARPEGRRV</sequence>
<feature type="domain" description="Protein kinase" evidence="7">
    <location>
        <begin position="38"/>
        <end position="320"/>
    </location>
</feature>
<dbReference type="PROSITE" id="PS00107">
    <property type="entry name" value="PROTEIN_KINASE_ATP"/>
    <property type="match status" value="1"/>
</dbReference>
<evidence type="ECO:0000259" key="7">
    <source>
        <dbReference type="PROSITE" id="PS50011"/>
    </source>
</evidence>
<feature type="binding site" evidence="5">
    <location>
        <position position="67"/>
    </location>
    <ligand>
        <name>ATP</name>
        <dbReference type="ChEBI" id="CHEBI:30616"/>
    </ligand>
</feature>
<protein>
    <submittedName>
        <fullName evidence="9">Protein kinase domain-containing protein</fullName>
    </submittedName>
</protein>
<dbReference type="InterPro" id="IPR011009">
    <property type="entry name" value="Kinase-like_dom_sf"/>
</dbReference>
<dbReference type="InterPro" id="IPR017441">
    <property type="entry name" value="Protein_kinase_ATP_BS"/>
</dbReference>
<dbReference type="Gene3D" id="1.10.510.10">
    <property type="entry name" value="Transferase(Phosphotransferase) domain 1"/>
    <property type="match status" value="1"/>
</dbReference>
<keyword evidence="1" id="KW-0808">Transferase</keyword>
<dbReference type="PANTHER" id="PTHR48016:SF56">
    <property type="entry name" value="MAPKK KINASE"/>
    <property type="match status" value="1"/>
</dbReference>
<accession>A0A1I8H7U3</accession>
<dbReference type="SUPFAM" id="SSF56112">
    <property type="entry name" value="Protein kinase-like (PK-like)"/>
    <property type="match status" value="1"/>
</dbReference>
<dbReference type="PROSITE" id="PS50011">
    <property type="entry name" value="PROTEIN_KINASE_DOM"/>
    <property type="match status" value="1"/>
</dbReference>
<evidence type="ECO:0000256" key="3">
    <source>
        <dbReference type="ARBA" id="ARBA00022777"/>
    </source>
</evidence>
<dbReference type="InterPro" id="IPR000719">
    <property type="entry name" value="Prot_kinase_dom"/>
</dbReference>
<dbReference type="InterPro" id="IPR050538">
    <property type="entry name" value="MAP_kinase_kinase_kinase"/>
</dbReference>
<keyword evidence="3" id="KW-0418">Kinase</keyword>
<dbReference type="SMART" id="SM00220">
    <property type="entry name" value="S_TKc"/>
    <property type="match status" value="1"/>
</dbReference>
<dbReference type="PROSITE" id="PS00108">
    <property type="entry name" value="PROTEIN_KINASE_ST"/>
    <property type="match status" value="1"/>
</dbReference>
<evidence type="ECO:0000313" key="9">
    <source>
        <dbReference type="WBParaSite" id="maker-uti_cns_0004693-snap-gene-0.4-mRNA-1"/>
    </source>
</evidence>
<keyword evidence="4 5" id="KW-0067">ATP-binding</keyword>
<dbReference type="Proteomes" id="UP000095280">
    <property type="component" value="Unplaced"/>
</dbReference>
<evidence type="ECO:0000256" key="1">
    <source>
        <dbReference type="ARBA" id="ARBA00022679"/>
    </source>
</evidence>
<dbReference type="WBParaSite" id="maker-uti_cns_0004693-snap-gene-0.4-mRNA-1">
    <property type="protein sequence ID" value="maker-uti_cns_0004693-snap-gene-0.4-mRNA-1"/>
    <property type="gene ID" value="maker-uti_cns_0004693-snap-gene-0.4"/>
</dbReference>
<proteinExistence type="inferred from homology"/>
<dbReference type="PANTHER" id="PTHR48016">
    <property type="entry name" value="MAP KINASE KINASE KINASE SSK2-RELATED-RELATED"/>
    <property type="match status" value="1"/>
</dbReference>